<dbReference type="GO" id="GO:0007062">
    <property type="term" value="P:sister chromatid cohesion"/>
    <property type="evidence" value="ECO:0007669"/>
    <property type="project" value="UniProtKB-ARBA"/>
</dbReference>
<dbReference type="Pfam" id="PF21581">
    <property type="entry name" value="SCD"/>
    <property type="match status" value="1"/>
</dbReference>
<dbReference type="InterPro" id="IPR016024">
    <property type="entry name" value="ARM-type_fold"/>
</dbReference>
<protein>
    <recommendedName>
        <fullName evidence="3">SCD domain-containing protein</fullName>
    </recommendedName>
</protein>
<sequence>MPVSMQPRRSTRGSSPAPPSPADGSPSLSSASSGRSRAAPVAAAASGTPRASPRSRRAEHSDSESDDSPPTATSASKHRGAQQTATSAKKTTTTPVVAASKRGGARGAEQPDEQTPSFAGAAIESPARSSGRRSVTPTSALARSAPKRGGGSDSSPASSPATRTSSRGRSVKPTTSIAADSDGDDDNDNGNSDDSEAEASESSDDMDDSDDDAFASTAVKKSPRSAPRSSQKPSSTPASAAATPSGLRKSGSTRHGRAGKASTAPADEADDGSLYFIVKAGASALQAVADEWIERYRQDAHAALLELVNFVIRSSGCVHQLSALQGAGGEDDFVVSSLQELAERFDSNTGEYPLAASGTEFRRFKSGFPDFLHRIFSRCTGDLLHDQALIDVAITWLSALSTAHIRAFRHTATAACLEICSALVTAVKTVHAALDNSQRQLETERSKRGANSSSAAQLERRIENFNADIEKLEEYISQLLQGVFVLRYRDTCADIRALCVTQLGVWIMGYPSYFLRDTHTKYLGWTLNDQVAAPRLATLNVIHKLYENKDFVPQLDNFIERFRARIVDMCQDVDEHVAAAAIEVALLLLQTGAIGSEVELVARQVLAETKSNGRAAGKFVEHLVFHVQLQAEMQRLSAHPSDPRASLRPASLNLLLLIEFVKSLYASVGETARAGSPFARDQALDTTFLVEHLFGPAQGLLTDWAAMTELLLDDEDSSETDAAVSAASQRRAGKRRGKSATAPAGAAAGARSENSLLSGDDEAILVSLMVSAARRAVHQSSEGAALKTGKKMSAKEKDSVTQSVQQVTTHFAKVLPRLLARFGSQPAVVADLLSIVKLFDLELYGAQRMSSAIETLSRQISALVLRLADESAIDASVEALAYLSSDKLTFRSVIDNATKEIGETIVAALLATDPSTDSGALRNHVLRVRSFFQHFSTLPHEGLYEHLDAIAAACRSRSDPLPDDEVILCQASRALCVTLAWRARAIFDGQTSRADLGQFAMDRDALWKALLEMACDSIPIVALTGILQACWLIQLSAIPLEGNLSLALELSHDDLKLLADTIELNVLKSATVSALDDASDNEKELALLRRQVLGVFGNLIKSQCIDIKWLHRVLPYYLSSAPAIAEVIKMMLSRVKDMAVHEPVLQTITVEFGNILQNSASEITPEMLAPLRDLAHRLSLTFGVDSNQTKTRKAILNIHEAGIGFVQRSCFDSDRSLAEPQALLFFTVLREFSSRLTAQDAATTLGHLDDIFGEAVNQSEDDEAWIPYLEFRHNLQLKSGPAGASLDISQSTSTPRGRSQPSLSNTPTPRSSRGVKRRGDALGADAASDEEDEEDDRATPTPSRSRGAAKGTKHGGSASKARRQQRARDDYSDDDSDQDAEPMSEQDSQEVLDAPAPRSAQKRGASASARKKLRLEDEDDLEEFDD</sequence>
<dbReference type="InterPro" id="IPR056396">
    <property type="entry name" value="HEAT_SCC3-SA"/>
</dbReference>
<feature type="compositionally biased region" description="Acidic residues" evidence="2">
    <location>
        <begin position="1327"/>
        <end position="1336"/>
    </location>
</feature>
<feature type="compositionally biased region" description="Acidic residues" evidence="2">
    <location>
        <begin position="181"/>
        <end position="213"/>
    </location>
</feature>
<dbReference type="GO" id="GO:0000785">
    <property type="term" value="C:chromatin"/>
    <property type="evidence" value="ECO:0007669"/>
    <property type="project" value="TreeGrafter"/>
</dbReference>
<gene>
    <name evidence="4" type="ORF">CAOG_001557</name>
</gene>
<evidence type="ECO:0000256" key="1">
    <source>
        <dbReference type="SAM" id="Coils"/>
    </source>
</evidence>
<dbReference type="Proteomes" id="UP000008743">
    <property type="component" value="Unassembled WGS sequence"/>
</dbReference>
<dbReference type="eggNOG" id="KOG2011">
    <property type="taxonomic scope" value="Eukaryota"/>
</dbReference>
<dbReference type="PhylomeDB" id="A0A0D2U4Y1"/>
<feature type="compositionally biased region" description="Low complexity" evidence="2">
    <location>
        <begin position="740"/>
        <end position="750"/>
    </location>
</feature>
<dbReference type="Pfam" id="PF08514">
    <property type="entry name" value="STAG"/>
    <property type="match status" value="1"/>
</dbReference>
<feature type="compositionally biased region" description="Low complexity" evidence="2">
    <location>
        <begin position="22"/>
        <end position="52"/>
    </location>
</feature>
<feature type="region of interest" description="Disordered" evidence="2">
    <location>
        <begin position="1279"/>
        <end position="1426"/>
    </location>
</feature>
<evidence type="ECO:0000313" key="4">
    <source>
        <dbReference type="EMBL" id="KJE90216.1"/>
    </source>
</evidence>
<dbReference type="RefSeq" id="XP_004364425.2">
    <property type="nucleotide sequence ID" value="XM_004364368.2"/>
</dbReference>
<dbReference type="GO" id="GO:0003682">
    <property type="term" value="F:chromatin binding"/>
    <property type="evidence" value="ECO:0007669"/>
    <property type="project" value="TreeGrafter"/>
</dbReference>
<dbReference type="GO" id="GO:0005634">
    <property type="term" value="C:nucleus"/>
    <property type="evidence" value="ECO:0007669"/>
    <property type="project" value="TreeGrafter"/>
</dbReference>
<feature type="region of interest" description="Disordered" evidence="2">
    <location>
        <begin position="718"/>
        <end position="753"/>
    </location>
</feature>
<dbReference type="EMBL" id="KE346361">
    <property type="protein sequence ID" value="KJE90216.1"/>
    <property type="molecule type" value="Genomic_DNA"/>
</dbReference>
<evidence type="ECO:0000259" key="3">
    <source>
        <dbReference type="PROSITE" id="PS51425"/>
    </source>
</evidence>
<keyword evidence="5" id="KW-1185">Reference proteome</keyword>
<feature type="compositionally biased region" description="Polar residues" evidence="2">
    <location>
        <begin position="132"/>
        <end position="141"/>
    </location>
</feature>
<name>A0A0D2U4Y1_CAPO3</name>
<keyword evidence="1" id="KW-0175">Coiled coil</keyword>
<dbReference type="PANTHER" id="PTHR11199">
    <property type="entry name" value="STROMAL ANTIGEN"/>
    <property type="match status" value="1"/>
</dbReference>
<feature type="region of interest" description="Disordered" evidence="2">
    <location>
        <begin position="1"/>
        <end position="266"/>
    </location>
</feature>
<feature type="coiled-coil region" evidence="1">
    <location>
        <begin position="455"/>
        <end position="482"/>
    </location>
</feature>
<dbReference type="SUPFAM" id="SSF48371">
    <property type="entry name" value="ARM repeat"/>
    <property type="match status" value="2"/>
</dbReference>
<dbReference type="InParanoid" id="A0A0D2U4Y1"/>
<feature type="compositionally biased region" description="Polar residues" evidence="2">
    <location>
        <begin position="1287"/>
        <end position="1311"/>
    </location>
</feature>
<feature type="compositionally biased region" description="Acidic residues" evidence="2">
    <location>
        <begin position="1416"/>
        <end position="1426"/>
    </location>
</feature>
<feature type="domain" description="SCD" evidence="3">
    <location>
        <begin position="484"/>
        <end position="569"/>
    </location>
</feature>
<organism evidence="4 5">
    <name type="scientific">Capsaspora owczarzaki (strain ATCC 30864)</name>
    <dbReference type="NCBI Taxonomy" id="595528"/>
    <lineage>
        <taxon>Eukaryota</taxon>
        <taxon>Filasterea</taxon>
        <taxon>Capsaspora</taxon>
    </lineage>
</organism>
<dbReference type="OrthoDB" id="498590at2759"/>
<dbReference type="InterPro" id="IPR020839">
    <property type="entry name" value="SCD"/>
</dbReference>
<accession>A0A0D2U4Y1</accession>
<feature type="compositionally biased region" description="Low complexity" evidence="2">
    <location>
        <begin position="153"/>
        <end position="168"/>
    </location>
</feature>
<dbReference type="PROSITE" id="PS51425">
    <property type="entry name" value="SCD"/>
    <property type="match status" value="1"/>
</dbReference>
<dbReference type="STRING" id="595528.A0A0D2U4Y1"/>
<evidence type="ECO:0000256" key="2">
    <source>
        <dbReference type="SAM" id="MobiDB-lite"/>
    </source>
</evidence>
<feature type="compositionally biased region" description="Acidic residues" evidence="2">
    <location>
        <begin position="1371"/>
        <end position="1390"/>
    </location>
</feature>
<dbReference type="GO" id="GO:0008278">
    <property type="term" value="C:cohesin complex"/>
    <property type="evidence" value="ECO:0007669"/>
    <property type="project" value="TreeGrafter"/>
</dbReference>
<feature type="compositionally biased region" description="Low complexity" evidence="2">
    <location>
        <begin position="81"/>
        <end position="100"/>
    </location>
</feature>
<proteinExistence type="predicted"/>
<dbReference type="PANTHER" id="PTHR11199:SF0">
    <property type="entry name" value="LD34181P-RELATED"/>
    <property type="match status" value="1"/>
</dbReference>
<dbReference type="InterPro" id="IPR039662">
    <property type="entry name" value="Cohesin_Scc3/SA"/>
</dbReference>
<dbReference type="Pfam" id="PF24571">
    <property type="entry name" value="HEAT_SCC3-SA"/>
    <property type="match status" value="1"/>
</dbReference>
<reference evidence="5" key="1">
    <citation type="submission" date="2011-02" db="EMBL/GenBank/DDBJ databases">
        <title>The Genome Sequence of Capsaspora owczarzaki ATCC 30864.</title>
        <authorList>
            <person name="Russ C."/>
            <person name="Cuomo C."/>
            <person name="Burger G."/>
            <person name="Gray M.W."/>
            <person name="Holland P.W.H."/>
            <person name="King N."/>
            <person name="Lang F.B.F."/>
            <person name="Roger A.J."/>
            <person name="Ruiz-Trillo I."/>
            <person name="Young S.K."/>
            <person name="Zeng Q."/>
            <person name="Gargeya S."/>
            <person name="Alvarado L."/>
            <person name="Berlin A."/>
            <person name="Chapman S.B."/>
            <person name="Chen Z."/>
            <person name="Freedman E."/>
            <person name="Gellesch M."/>
            <person name="Goldberg J."/>
            <person name="Griggs A."/>
            <person name="Gujja S."/>
            <person name="Heilman E."/>
            <person name="Heiman D."/>
            <person name="Howarth C."/>
            <person name="Mehta T."/>
            <person name="Neiman D."/>
            <person name="Pearson M."/>
            <person name="Roberts A."/>
            <person name="Saif S."/>
            <person name="Shea T."/>
            <person name="Shenoy N."/>
            <person name="Sisk P."/>
            <person name="Stolte C."/>
            <person name="Sykes S."/>
            <person name="White J."/>
            <person name="Yandava C."/>
            <person name="Haas B."/>
            <person name="Nusbaum C."/>
            <person name="Birren B."/>
        </authorList>
    </citation>
    <scope>NUCLEOTIDE SEQUENCE</scope>
    <source>
        <strain evidence="5">ATCC 30864</strain>
    </source>
</reference>
<dbReference type="InterPro" id="IPR013721">
    <property type="entry name" value="STAG"/>
</dbReference>
<feature type="compositionally biased region" description="Low complexity" evidence="2">
    <location>
        <begin position="233"/>
        <end position="245"/>
    </location>
</feature>
<evidence type="ECO:0000313" key="5">
    <source>
        <dbReference type="Proteomes" id="UP000008743"/>
    </source>
</evidence>